<dbReference type="CDD" id="cd07377">
    <property type="entry name" value="WHTH_GntR"/>
    <property type="match status" value="1"/>
</dbReference>
<evidence type="ECO:0000256" key="1">
    <source>
        <dbReference type="ARBA" id="ARBA00023015"/>
    </source>
</evidence>
<proteinExistence type="predicted"/>
<dbReference type="GO" id="GO:0003700">
    <property type="term" value="F:DNA-binding transcription factor activity"/>
    <property type="evidence" value="ECO:0007669"/>
    <property type="project" value="InterPro"/>
</dbReference>
<dbReference type="PANTHER" id="PTHR44846:SF17">
    <property type="entry name" value="GNTR-FAMILY TRANSCRIPTIONAL REGULATOR"/>
    <property type="match status" value="1"/>
</dbReference>
<name>A0A4V2ZBQ1_9ACTN</name>
<keyword evidence="6" id="KW-1185">Reference proteome</keyword>
<dbReference type="PANTHER" id="PTHR44846">
    <property type="entry name" value="MANNOSYL-D-GLYCERATE TRANSPORT/METABOLISM SYSTEM REPRESSOR MNGR-RELATED"/>
    <property type="match status" value="1"/>
</dbReference>
<dbReference type="SMART" id="SM00866">
    <property type="entry name" value="UTRA"/>
    <property type="match status" value="1"/>
</dbReference>
<dbReference type="Gene3D" id="1.10.10.10">
    <property type="entry name" value="Winged helix-like DNA-binding domain superfamily/Winged helix DNA-binding domain"/>
    <property type="match status" value="1"/>
</dbReference>
<dbReference type="PROSITE" id="PS50949">
    <property type="entry name" value="HTH_GNTR"/>
    <property type="match status" value="1"/>
</dbReference>
<dbReference type="SMART" id="SM00345">
    <property type="entry name" value="HTH_GNTR"/>
    <property type="match status" value="1"/>
</dbReference>
<evidence type="ECO:0000313" key="5">
    <source>
        <dbReference type="EMBL" id="TDE59071.1"/>
    </source>
</evidence>
<dbReference type="InterPro" id="IPR036390">
    <property type="entry name" value="WH_DNA-bd_sf"/>
</dbReference>
<dbReference type="SUPFAM" id="SSF46785">
    <property type="entry name" value="Winged helix' DNA-binding domain"/>
    <property type="match status" value="1"/>
</dbReference>
<dbReference type="InterPro" id="IPR011663">
    <property type="entry name" value="UTRA"/>
</dbReference>
<dbReference type="InterPro" id="IPR036388">
    <property type="entry name" value="WH-like_DNA-bd_sf"/>
</dbReference>
<dbReference type="Proteomes" id="UP000295136">
    <property type="component" value="Unassembled WGS sequence"/>
</dbReference>
<evidence type="ECO:0000256" key="2">
    <source>
        <dbReference type="ARBA" id="ARBA00023125"/>
    </source>
</evidence>
<dbReference type="AlphaFoldDB" id="A0A4V2ZBQ1"/>
<gene>
    <name evidence="5" type="ORF">E1295_03985</name>
</gene>
<dbReference type="EMBL" id="SMLD01000006">
    <property type="protein sequence ID" value="TDE59071.1"/>
    <property type="molecule type" value="Genomic_DNA"/>
</dbReference>
<dbReference type="Pfam" id="PF00392">
    <property type="entry name" value="GntR"/>
    <property type="match status" value="1"/>
</dbReference>
<comment type="caution">
    <text evidence="5">The sequence shown here is derived from an EMBL/GenBank/DDBJ whole genome shotgun (WGS) entry which is preliminary data.</text>
</comment>
<dbReference type="Pfam" id="PF07702">
    <property type="entry name" value="UTRA"/>
    <property type="match status" value="1"/>
</dbReference>
<keyword evidence="2" id="KW-0238">DNA-binding</keyword>
<keyword evidence="1" id="KW-0805">Transcription regulation</keyword>
<evidence type="ECO:0000259" key="4">
    <source>
        <dbReference type="PROSITE" id="PS50949"/>
    </source>
</evidence>
<evidence type="ECO:0000256" key="3">
    <source>
        <dbReference type="ARBA" id="ARBA00023163"/>
    </source>
</evidence>
<dbReference type="GO" id="GO:0045892">
    <property type="term" value="P:negative regulation of DNA-templated transcription"/>
    <property type="evidence" value="ECO:0007669"/>
    <property type="project" value="TreeGrafter"/>
</dbReference>
<evidence type="ECO:0000313" key="6">
    <source>
        <dbReference type="Proteomes" id="UP000295136"/>
    </source>
</evidence>
<protein>
    <submittedName>
        <fullName evidence="5">GntR family transcriptional regulator</fullName>
    </submittedName>
</protein>
<sequence length="256" mass="27960">MRPRYVQIADSLRARITRGELVEGDRLPSIPELVREHGIASNTAQRALGVLVTEGLAEARSGSGTYVRARPKVQRLVRSWNRNARGGSPFAGEMANQGRLGSWDYESRTATAPAEIRGRLALDEAAGDDPDVVRTDYLFRGDGRPVMVSITWEPLELTRGTPIVLPEDGPHAGKGVVERMRQIGVQVTHAAEVVSARNATVEEAKLLDIGAPAIVLTIERTYYADARPVETADLVIPVDQYQVLYGTSTWDEPAAH</sequence>
<keyword evidence="3" id="KW-0804">Transcription</keyword>
<reference evidence="5 6" key="1">
    <citation type="submission" date="2019-03" db="EMBL/GenBank/DDBJ databases">
        <title>Draft genome sequences of novel Actinobacteria.</title>
        <authorList>
            <person name="Sahin N."/>
            <person name="Ay H."/>
            <person name="Saygin H."/>
        </authorList>
    </citation>
    <scope>NUCLEOTIDE SEQUENCE [LARGE SCALE GENOMIC DNA]</scope>
    <source>
        <strain evidence="5 6">6K102</strain>
    </source>
</reference>
<dbReference type="InterPro" id="IPR050679">
    <property type="entry name" value="Bact_HTH_transcr_reg"/>
</dbReference>
<feature type="domain" description="HTH gntR-type" evidence="4">
    <location>
        <begin position="2"/>
        <end position="70"/>
    </location>
</feature>
<dbReference type="GO" id="GO:0003677">
    <property type="term" value="F:DNA binding"/>
    <property type="evidence" value="ECO:0007669"/>
    <property type="project" value="UniProtKB-KW"/>
</dbReference>
<organism evidence="5 6">
    <name type="scientific">Nonomuraea mesophila</name>
    <dbReference type="NCBI Taxonomy" id="2530382"/>
    <lineage>
        <taxon>Bacteria</taxon>
        <taxon>Bacillati</taxon>
        <taxon>Actinomycetota</taxon>
        <taxon>Actinomycetes</taxon>
        <taxon>Streptosporangiales</taxon>
        <taxon>Streptosporangiaceae</taxon>
        <taxon>Nonomuraea</taxon>
    </lineage>
</organism>
<dbReference type="Gene3D" id="3.40.1410.10">
    <property type="entry name" value="Chorismate lyase-like"/>
    <property type="match status" value="1"/>
</dbReference>
<dbReference type="InterPro" id="IPR028978">
    <property type="entry name" value="Chorismate_lyase_/UTRA_dom_sf"/>
</dbReference>
<dbReference type="SUPFAM" id="SSF64288">
    <property type="entry name" value="Chorismate lyase-like"/>
    <property type="match status" value="1"/>
</dbReference>
<accession>A0A4V2ZBQ1</accession>
<dbReference type="InterPro" id="IPR000524">
    <property type="entry name" value="Tscrpt_reg_HTH_GntR"/>
</dbReference>